<evidence type="ECO:0000313" key="6">
    <source>
        <dbReference type="EMBL" id="UZE94968.1"/>
    </source>
</evidence>
<gene>
    <name evidence="6" type="ORF">NKI27_12925</name>
</gene>
<dbReference type="Pfam" id="PF05400">
    <property type="entry name" value="FliT"/>
    <property type="match status" value="1"/>
</dbReference>
<evidence type="ECO:0000256" key="4">
    <source>
        <dbReference type="ARBA" id="ARBA00023186"/>
    </source>
</evidence>
<keyword evidence="6" id="KW-0282">Flagellum</keyword>
<comment type="subcellular location">
    <subcellularLocation>
        <location evidence="1">Cytoplasm</location>
        <location evidence="1">Cytosol</location>
    </subcellularLocation>
</comment>
<evidence type="ECO:0000256" key="2">
    <source>
        <dbReference type="ARBA" id="ARBA00022490"/>
    </source>
</evidence>
<evidence type="ECO:0000313" key="7">
    <source>
        <dbReference type="Proteomes" id="UP001163739"/>
    </source>
</evidence>
<protein>
    <recommendedName>
        <fullName evidence="5">Flagellar protein FliT</fullName>
    </recommendedName>
</protein>
<accession>A0ABY6MYQ0</accession>
<keyword evidence="7" id="KW-1185">Reference proteome</keyword>
<organism evidence="6 7">
    <name type="scientific">Alkalimarinus alittae</name>
    <dbReference type="NCBI Taxonomy" id="2961619"/>
    <lineage>
        <taxon>Bacteria</taxon>
        <taxon>Pseudomonadati</taxon>
        <taxon>Pseudomonadota</taxon>
        <taxon>Gammaproteobacteria</taxon>
        <taxon>Alteromonadales</taxon>
        <taxon>Alteromonadaceae</taxon>
        <taxon>Alkalimarinus</taxon>
    </lineage>
</organism>
<keyword evidence="2" id="KW-0963">Cytoplasm</keyword>
<keyword evidence="3" id="KW-1005">Bacterial flagellum biogenesis</keyword>
<evidence type="ECO:0000256" key="3">
    <source>
        <dbReference type="ARBA" id="ARBA00022795"/>
    </source>
</evidence>
<evidence type="ECO:0000256" key="1">
    <source>
        <dbReference type="ARBA" id="ARBA00004514"/>
    </source>
</evidence>
<dbReference type="EMBL" id="CP100390">
    <property type="protein sequence ID" value="UZE94968.1"/>
    <property type="molecule type" value="Genomic_DNA"/>
</dbReference>
<proteinExistence type="predicted"/>
<keyword evidence="6" id="KW-0966">Cell projection</keyword>
<keyword evidence="4" id="KW-0143">Chaperone</keyword>
<keyword evidence="6" id="KW-0969">Cilium</keyword>
<name>A0ABY6MYQ0_9ALTE</name>
<evidence type="ECO:0000256" key="5">
    <source>
        <dbReference type="ARBA" id="ARBA00093797"/>
    </source>
</evidence>
<dbReference type="InterPro" id="IPR008622">
    <property type="entry name" value="FliT"/>
</dbReference>
<dbReference type="Proteomes" id="UP001163739">
    <property type="component" value="Chromosome"/>
</dbReference>
<sequence>MNHPFEKLAGFISALELALEKDDWEEVAQLDLSVRPIVNECTSLSLKKGEKATLSELLQRLQSLYDQLSAENIGRRSVLGAELKKLHKERKAISQYIQSSGY</sequence>
<dbReference type="RefSeq" id="WP_265046460.1">
    <property type="nucleotide sequence ID" value="NZ_CP100390.1"/>
</dbReference>
<reference evidence="6" key="1">
    <citation type="submission" date="2022-06" db="EMBL/GenBank/DDBJ databases">
        <title>Alkalimarinus sp. nov., isolated from gut of a Alitta virens.</title>
        <authorList>
            <person name="Yang A.I."/>
            <person name="Shin N.-R."/>
        </authorList>
    </citation>
    <scope>NUCLEOTIDE SEQUENCE</scope>
    <source>
        <strain evidence="6">A2M4</strain>
    </source>
</reference>